<dbReference type="EMBL" id="FMIA01000002">
    <property type="protein sequence ID" value="SCL50335.1"/>
    <property type="molecule type" value="Genomic_DNA"/>
</dbReference>
<dbReference type="Proteomes" id="UP000198937">
    <property type="component" value="Unassembled WGS sequence"/>
</dbReference>
<sequence>MRRRTLLAVLGWLATAVVATGIGLGAIRLVGEGITGTPGGVLSQEQIERSLASPPPSAPAVPPGTTAPGTTAGPGTTAPGTTAPGTAGPGTAGPGEPATATPAPSVTPAGIRRVFSVTGGSAVAECRAGEVRLVSWAPAQGYRVSDVEQGPDDDVEVTFSGPDGEHELTLRCAGTEPVVAPDDD</sequence>
<feature type="compositionally biased region" description="Pro residues" evidence="1">
    <location>
        <begin position="53"/>
        <end position="62"/>
    </location>
</feature>
<proteinExistence type="predicted"/>
<organism evidence="2 3">
    <name type="scientific">Micromonospora yangpuensis</name>
    <dbReference type="NCBI Taxonomy" id="683228"/>
    <lineage>
        <taxon>Bacteria</taxon>
        <taxon>Bacillati</taxon>
        <taxon>Actinomycetota</taxon>
        <taxon>Actinomycetes</taxon>
        <taxon>Micromonosporales</taxon>
        <taxon>Micromonosporaceae</taxon>
        <taxon>Micromonospora</taxon>
    </lineage>
</organism>
<evidence type="ECO:0008006" key="4">
    <source>
        <dbReference type="Google" id="ProtNLM"/>
    </source>
</evidence>
<gene>
    <name evidence="2" type="ORF">GA0070617_1450</name>
</gene>
<name>A0A1C6U8B7_9ACTN</name>
<evidence type="ECO:0000313" key="2">
    <source>
        <dbReference type="EMBL" id="SCL50335.1"/>
    </source>
</evidence>
<dbReference type="RefSeq" id="WP_175440458.1">
    <property type="nucleotide sequence ID" value="NZ_BMMJ01000001.1"/>
</dbReference>
<feature type="region of interest" description="Disordered" evidence="1">
    <location>
        <begin position="48"/>
        <end position="106"/>
    </location>
</feature>
<evidence type="ECO:0000313" key="3">
    <source>
        <dbReference type="Proteomes" id="UP000198937"/>
    </source>
</evidence>
<dbReference type="STRING" id="683228.GA0070617_1450"/>
<keyword evidence="3" id="KW-1185">Reference proteome</keyword>
<reference evidence="2 3" key="1">
    <citation type="submission" date="2016-06" db="EMBL/GenBank/DDBJ databases">
        <authorList>
            <person name="Kjaerup R.B."/>
            <person name="Dalgaard T.S."/>
            <person name="Juul-Madsen H.R."/>
        </authorList>
    </citation>
    <scope>NUCLEOTIDE SEQUENCE [LARGE SCALE GENOMIC DNA]</scope>
    <source>
        <strain evidence="2 3">DSM 45577</strain>
    </source>
</reference>
<evidence type="ECO:0000256" key="1">
    <source>
        <dbReference type="SAM" id="MobiDB-lite"/>
    </source>
</evidence>
<feature type="compositionally biased region" description="Low complexity" evidence="1">
    <location>
        <begin position="63"/>
        <end position="86"/>
    </location>
</feature>
<protein>
    <recommendedName>
        <fullName evidence="4">Septum formation initiator</fullName>
    </recommendedName>
</protein>
<accession>A0A1C6U8B7</accession>
<feature type="compositionally biased region" description="Low complexity" evidence="1">
    <location>
        <begin position="94"/>
        <end position="106"/>
    </location>
</feature>
<dbReference type="AlphaFoldDB" id="A0A1C6U8B7"/>